<evidence type="ECO:0000313" key="2">
    <source>
        <dbReference type="Proteomes" id="UP000821845"/>
    </source>
</evidence>
<dbReference type="Proteomes" id="UP000821845">
    <property type="component" value="Chromosome 7"/>
</dbReference>
<protein>
    <submittedName>
        <fullName evidence="1">Uncharacterized protein</fullName>
    </submittedName>
</protein>
<accession>A0ACB7RV52</accession>
<gene>
    <name evidence="1" type="ORF">HPB50_022548</name>
</gene>
<proteinExistence type="predicted"/>
<sequence>MVGVRYFGCKAKYGMFVRPDKLVLDKRGPHGESELGFCGCQRFYQGKSPEKEEIGCMEQTVIPDDGCVHLAGTGRDGIMSRSMGSL</sequence>
<dbReference type="EMBL" id="CM023487">
    <property type="protein sequence ID" value="KAH6926822.1"/>
    <property type="molecule type" value="Genomic_DNA"/>
</dbReference>
<reference evidence="1" key="1">
    <citation type="submission" date="2020-05" db="EMBL/GenBank/DDBJ databases">
        <title>Large-scale comparative analyses of tick genomes elucidate their genetic diversity and vector capacities.</title>
        <authorList>
            <person name="Jia N."/>
            <person name="Wang J."/>
            <person name="Shi W."/>
            <person name="Du L."/>
            <person name="Sun Y."/>
            <person name="Zhan W."/>
            <person name="Jiang J."/>
            <person name="Wang Q."/>
            <person name="Zhang B."/>
            <person name="Ji P."/>
            <person name="Sakyi L.B."/>
            <person name="Cui X."/>
            <person name="Yuan T."/>
            <person name="Jiang B."/>
            <person name="Yang W."/>
            <person name="Lam T.T.-Y."/>
            <person name="Chang Q."/>
            <person name="Ding S."/>
            <person name="Wang X."/>
            <person name="Zhu J."/>
            <person name="Ruan X."/>
            <person name="Zhao L."/>
            <person name="Wei J."/>
            <person name="Que T."/>
            <person name="Du C."/>
            <person name="Cheng J."/>
            <person name="Dai P."/>
            <person name="Han X."/>
            <person name="Huang E."/>
            <person name="Gao Y."/>
            <person name="Liu J."/>
            <person name="Shao H."/>
            <person name="Ye R."/>
            <person name="Li L."/>
            <person name="Wei W."/>
            <person name="Wang X."/>
            <person name="Wang C."/>
            <person name="Yang T."/>
            <person name="Huo Q."/>
            <person name="Li W."/>
            <person name="Guo W."/>
            <person name="Chen H."/>
            <person name="Zhou L."/>
            <person name="Ni X."/>
            <person name="Tian J."/>
            <person name="Zhou Y."/>
            <person name="Sheng Y."/>
            <person name="Liu T."/>
            <person name="Pan Y."/>
            <person name="Xia L."/>
            <person name="Li J."/>
            <person name="Zhao F."/>
            <person name="Cao W."/>
        </authorList>
    </citation>
    <scope>NUCLEOTIDE SEQUENCE</scope>
    <source>
        <strain evidence="1">Hyas-2018</strain>
    </source>
</reference>
<comment type="caution">
    <text evidence="1">The sequence shown here is derived from an EMBL/GenBank/DDBJ whole genome shotgun (WGS) entry which is preliminary data.</text>
</comment>
<evidence type="ECO:0000313" key="1">
    <source>
        <dbReference type="EMBL" id="KAH6926822.1"/>
    </source>
</evidence>
<keyword evidence="2" id="KW-1185">Reference proteome</keyword>
<organism evidence="1 2">
    <name type="scientific">Hyalomma asiaticum</name>
    <name type="common">Tick</name>
    <dbReference type="NCBI Taxonomy" id="266040"/>
    <lineage>
        <taxon>Eukaryota</taxon>
        <taxon>Metazoa</taxon>
        <taxon>Ecdysozoa</taxon>
        <taxon>Arthropoda</taxon>
        <taxon>Chelicerata</taxon>
        <taxon>Arachnida</taxon>
        <taxon>Acari</taxon>
        <taxon>Parasitiformes</taxon>
        <taxon>Ixodida</taxon>
        <taxon>Ixodoidea</taxon>
        <taxon>Ixodidae</taxon>
        <taxon>Hyalomminae</taxon>
        <taxon>Hyalomma</taxon>
    </lineage>
</organism>
<name>A0ACB7RV52_HYAAI</name>